<dbReference type="GO" id="GO:0046872">
    <property type="term" value="F:metal ion binding"/>
    <property type="evidence" value="ECO:0007669"/>
    <property type="project" value="InterPro"/>
</dbReference>
<dbReference type="EMBL" id="JAAITQ010000056">
    <property type="protein sequence ID" value="NSE17915.1"/>
    <property type="molecule type" value="Genomic_DNA"/>
</dbReference>
<reference evidence="5 8" key="2">
    <citation type="journal article" date="2020" name="Cell Host Microbe">
        <title>Functional and Genomic Variation between Human-Derived Isolates of Lachnospiraceae Reveals Inter- and Intra-Species Diversity.</title>
        <authorList>
            <person name="Sorbara M.T."/>
            <person name="Littmann E.R."/>
            <person name="Fontana E."/>
            <person name="Moody T.U."/>
            <person name="Kohout C.E."/>
            <person name="Gjonbalaj M."/>
            <person name="Eaton V."/>
            <person name="Seok R."/>
            <person name="Leiner I.M."/>
            <person name="Pamer E.G."/>
        </authorList>
    </citation>
    <scope>NUCLEOTIDE SEQUENCE [LARGE SCALE GENOMIC DNA]</scope>
    <source>
        <strain evidence="5 8">MSK.14.54</strain>
    </source>
</reference>
<organism evidence="2 7">
    <name type="scientific">Fusicatenibacter saccharivorans</name>
    <dbReference type="NCBI Taxonomy" id="1150298"/>
    <lineage>
        <taxon>Bacteria</taxon>
        <taxon>Bacillati</taxon>
        <taxon>Bacillota</taxon>
        <taxon>Clostridia</taxon>
        <taxon>Lachnospirales</taxon>
        <taxon>Lachnospiraceae</taxon>
        <taxon>Fusicatenibacter</taxon>
    </lineage>
</organism>
<protein>
    <submittedName>
        <fullName evidence="2">Copper-sensitive operon repressor</fullName>
    </submittedName>
    <submittedName>
        <fullName evidence="3">Metal-sensing transcriptional repressor</fullName>
    </submittedName>
</protein>
<evidence type="ECO:0000313" key="5">
    <source>
        <dbReference type="EMBL" id="NSE17915.1"/>
    </source>
</evidence>
<keyword evidence="8" id="KW-1185">Reference proteome</keyword>
<dbReference type="OrthoDB" id="9811244at2"/>
<sequence length="103" mass="11804">MGECCTHCSECDRKKVRDEKEYKDLIHRLSRIEGQVRGIREMVESDRYCVDILTQVSAIQSALNSFNKVLLSSHIKSCVVEDIRQGKEGAVDELCKTIQKLMK</sequence>
<dbReference type="PANTHER" id="PTHR33677">
    <property type="entry name" value="TRANSCRIPTIONAL REPRESSOR FRMR-RELATED"/>
    <property type="match status" value="1"/>
</dbReference>
<dbReference type="Proteomes" id="UP000737612">
    <property type="component" value="Unassembled WGS sequence"/>
</dbReference>
<dbReference type="AlphaFoldDB" id="A0A174QVF1"/>
<dbReference type="EMBL" id="JAFHBD010000042">
    <property type="protein sequence ID" value="MBN2953938.1"/>
    <property type="molecule type" value="Genomic_DNA"/>
</dbReference>
<gene>
    <name evidence="2" type="primary">csoR_3</name>
    <name evidence="1" type="synonym">csoR_2</name>
    <name evidence="1" type="ORF">ERS852406_03089</name>
    <name evidence="2" type="ORF">ERS852498_02711</name>
    <name evidence="5" type="ORF">G5B05_16345</name>
    <name evidence="3" type="ORF">JTJ23_10175</name>
    <name evidence="4" type="ORF">L0N21_17630</name>
</gene>
<accession>A0A174QVF1</accession>
<name>A0A174QVF1_9FIRM</name>
<evidence type="ECO:0000313" key="3">
    <source>
        <dbReference type="EMBL" id="MBN2953938.1"/>
    </source>
</evidence>
<dbReference type="CDD" id="cd10156">
    <property type="entry name" value="FpFrmR-Cterm-like_DUF156"/>
    <property type="match status" value="1"/>
</dbReference>
<evidence type="ECO:0000313" key="8">
    <source>
        <dbReference type="Proteomes" id="UP000768180"/>
    </source>
</evidence>
<dbReference type="PANTHER" id="PTHR33677:SF3">
    <property type="entry name" value="COPPER-SENSING TRANSCRIPTIONAL REPRESSOR RICR"/>
    <property type="match status" value="1"/>
</dbReference>
<reference evidence="6 7" key="1">
    <citation type="submission" date="2015-09" db="EMBL/GenBank/DDBJ databases">
        <authorList>
            <consortium name="Pathogen Informatics"/>
        </authorList>
    </citation>
    <scope>NUCLEOTIDE SEQUENCE [LARGE SCALE GENOMIC DNA]</scope>
    <source>
        <strain evidence="1 6">2789STDY5608849</strain>
        <strain evidence="2 7">2789STDY5834885</strain>
    </source>
</reference>
<dbReference type="GO" id="GO:0045892">
    <property type="term" value="P:negative regulation of DNA-templated transcription"/>
    <property type="evidence" value="ECO:0007669"/>
    <property type="project" value="UniProtKB-ARBA"/>
</dbReference>
<reference evidence="4" key="5">
    <citation type="submission" date="2022-01" db="EMBL/GenBank/DDBJ databases">
        <title>Collection of gut derived symbiotic bacterial strains cultured from healthy donors.</title>
        <authorList>
            <person name="Lin H."/>
            <person name="Kohout C."/>
            <person name="Waligurski E."/>
            <person name="Pamer E.G."/>
        </authorList>
    </citation>
    <scope>NUCLEOTIDE SEQUENCE</scope>
    <source>
        <strain evidence="4">DFI.5.49</strain>
    </source>
</reference>
<reference evidence="3" key="4">
    <citation type="submission" date="2021-02" db="EMBL/GenBank/DDBJ databases">
        <title>Metagenome-assembled genomes from human diarrheal sample B26.</title>
        <authorList>
            <person name="Ateba T.P."/>
            <person name="Alayande K.A."/>
            <person name="Mwanza M."/>
        </authorList>
    </citation>
    <scope>NUCLEOTIDE SEQUENCE</scope>
    <source>
        <strain evidence="3">06WH</strain>
    </source>
</reference>
<dbReference type="InterPro" id="IPR038390">
    <property type="entry name" value="Metal_Tscrpt_repr_sf"/>
</dbReference>
<dbReference type="Proteomes" id="UP000768180">
    <property type="component" value="Unassembled WGS sequence"/>
</dbReference>
<evidence type="ECO:0000313" key="7">
    <source>
        <dbReference type="Proteomes" id="UP000095709"/>
    </source>
</evidence>
<dbReference type="GO" id="GO:0003677">
    <property type="term" value="F:DNA binding"/>
    <property type="evidence" value="ECO:0007669"/>
    <property type="project" value="InterPro"/>
</dbReference>
<evidence type="ECO:0000313" key="6">
    <source>
        <dbReference type="Proteomes" id="UP000095706"/>
    </source>
</evidence>
<dbReference type="Proteomes" id="UP000095709">
    <property type="component" value="Unassembled WGS sequence"/>
</dbReference>
<dbReference type="GeneID" id="79857195"/>
<dbReference type="Pfam" id="PF02583">
    <property type="entry name" value="Trns_repr_metal"/>
    <property type="match status" value="1"/>
</dbReference>
<dbReference type="Proteomes" id="UP001199915">
    <property type="component" value="Unassembled WGS sequence"/>
</dbReference>
<dbReference type="RefSeq" id="WP_022463104.1">
    <property type="nucleotide sequence ID" value="NZ_CABJFB010000007.1"/>
</dbReference>
<dbReference type="Gene3D" id="1.20.58.1000">
    <property type="entry name" value="Metal-sensitive repressor, helix protomer"/>
    <property type="match status" value="1"/>
</dbReference>
<evidence type="ECO:0000313" key="1">
    <source>
        <dbReference type="EMBL" id="CUO89054.1"/>
    </source>
</evidence>
<reference evidence="5" key="3">
    <citation type="submission" date="2020-02" db="EMBL/GenBank/DDBJ databases">
        <authorList>
            <person name="Littmann E."/>
            <person name="Sorbara M."/>
        </authorList>
    </citation>
    <scope>NUCLEOTIDE SEQUENCE</scope>
    <source>
        <strain evidence="5">MSK.14.54</strain>
    </source>
</reference>
<dbReference type="InterPro" id="IPR003735">
    <property type="entry name" value="Metal_Tscrpt_repr"/>
</dbReference>
<dbReference type="EMBL" id="JAKNFS010000041">
    <property type="protein sequence ID" value="MCG4767304.1"/>
    <property type="molecule type" value="Genomic_DNA"/>
</dbReference>
<dbReference type="EMBL" id="CZAL01000016">
    <property type="protein sequence ID" value="CUP74830.1"/>
    <property type="molecule type" value="Genomic_DNA"/>
</dbReference>
<dbReference type="EMBL" id="CYYV01000019">
    <property type="protein sequence ID" value="CUO89054.1"/>
    <property type="molecule type" value="Genomic_DNA"/>
</dbReference>
<dbReference type="STRING" id="1150298.ERS852406_03089"/>
<evidence type="ECO:0000313" key="4">
    <source>
        <dbReference type="EMBL" id="MCG4767304.1"/>
    </source>
</evidence>
<dbReference type="Proteomes" id="UP000095706">
    <property type="component" value="Unassembled WGS sequence"/>
</dbReference>
<proteinExistence type="predicted"/>
<evidence type="ECO:0000313" key="2">
    <source>
        <dbReference type="EMBL" id="CUP74830.1"/>
    </source>
</evidence>